<feature type="transmembrane region" description="Helical" evidence="14">
    <location>
        <begin position="61"/>
        <end position="84"/>
    </location>
</feature>
<proteinExistence type="inferred from homology"/>
<comment type="subcellular location">
    <subcellularLocation>
        <location evidence="1 14">Cell membrane</location>
        <topology evidence="1 14">Multi-pass membrane protein</topology>
    </subcellularLocation>
</comment>
<comment type="cofactor">
    <cofactor evidence="14 15">
        <name>heme b</name>
        <dbReference type="ChEBI" id="CHEBI:60344"/>
    </cofactor>
    <text evidence="14 15">Binds 1 heme b (iron(II)-protoporphyrin IX) group per subunit.</text>
</comment>
<feature type="binding site" description="axial binding residue" evidence="14">
    <location>
        <position position="17"/>
    </location>
    <ligand>
        <name>heme</name>
        <dbReference type="ChEBI" id="CHEBI:30413"/>
    </ligand>
    <ligandPart>
        <name>Fe</name>
        <dbReference type="ChEBI" id="CHEBI:18248"/>
    </ligandPart>
</feature>
<keyword evidence="11 14" id="KW-0408">Iron</keyword>
<feature type="transmembrane region" description="Helical" evidence="14">
    <location>
        <begin position="12"/>
        <end position="31"/>
    </location>
</feature>
<sequence>MFQDFLLENYHLLRALHILAFVAWMAGLLYLPRLLAYHHRFEPQTQAYETFSMMERRLLKIIMIPSMIAVFTLGLLLVCVPGVVDFHQHWFSVKFLLVLGLAGLQGFMSKCAREFSQGHPPYSEKFFRLLNEVPFVLLIGIVFLVIFKPF</sequence>
<evidence type="ECO:0000256" key="1">
    <source>
        <dbReference type="ARBA" id="ARBA00004651"/>
    </source>
</evidence>
<keyword evidence="6 14" id="KW-0349">Heme</keyword>
<evidence type="ECO:0000256" key="11">
    <source>
        <dbReference type="ARBA" id="ARBA00023004"/>
    </source>
</evidence>
<keyword evidence="7 14" id="KW-0812">Transmembrane</keyword>
<comment type="pathway">
    <text evidence="2 14 15">Porphyrin-containing compound metabolism; protoporphyrin-IX biosynthesis; protoporphyrin-IX from protoporphyrinogen-IX: step 1/1.</text>
</comment>
<dbReference type="EC" id="1.3.99.-" evidence="14 15"/>
<evidence type="ECO:0000256" key="9">
    <source>
        <dbReference type="ARBA" id="ARBA00022989"/>
    </source>
</evidence>
<evidence type="ECO:0000256" key="12">
    <source>
        <dbReference type="ARBA" id="ARBA00023136"/>
    </source>
</evidence>
<feature type="transmembrane region" description="Helical" evidence="14">
    <location>
        <begin position="129"/>
        <end position="147"/>
    </location>
</feature>
<evidence type="ECO:0000313" key="17">
    <source>
        <dbReference type="Proteomes" id="UP001330434"/>
    </source>
</evidence>
<evidence type="ECO:0000256" key="15">
    <source>
        <dbReference type="PIRNR" id="PIRNR004638"/>
    </source>
</evidence>
<evidence type="ECO:0000256" key="2">
    <source>
        <dbReference type="ARBA" id="ARBA00005073"/>
    </source>
</evidence>
<dbReference type="PIRSF" id="PIRSF004638">
    <property type="entry name" value="UCP004638"/>
    <property type="match status" value="1"/>
</dbReference>
<dbReference type="InterPro" id="IPR005265">
    <property type="entry name" value="HemJ-like"/>
</dbReference>
<keyword evidence="5 14" id="KW-1003">Cell membrane</keyword>
<dbReference type="PANTHER" id="PTHR40255">
    <property type="entry name" value="UPF0093 MEMBRANE PROTEIN SLR1790"/>
    <property type="match status" value="1"/>
</dbReference>
<evidence type="ECO:0000256" key="6">
    <source>
        <dbReference type="ARBA" id="ARBA00022617"/>
    </source>
</evidence>
<evidence type="ECO:0000313" key="16">
    <source>
        <dbReference type="EMBL" id="WVX66325.1"/>
    </source>
</evidence>
<reference evidence="16 17" key="1">
    <citation type="journal article" date="2024" name="Environ. Microbiol.">
        <title>Novel evolutionary insights on the interactions of the Holosporales (Alphaproteobacteria) with eukaryotic hosts from comparative genomics.</title>
        <authorList>
            <person name="Giovannini M."/>
            <person name="Petroni G."/>
            <person name="Castelli M."/>
        </authorList>
    </citation>
    <scope>NUCLEOTIDE SEQUENCE [LARGE SCALE GENOMIC DNA]</scope>
    <source>
        <strain evidence="16 17">US_Bl 15I1</strain>
    </source>
</reference>
<organism evidence="16 17">
    <name type="scientific">Candidatus Bealeia paramacronuclearis</name>
    <dbReference type="NCBI Taxonomy" id="1921001"/>
    <lineage>
        <taxon>Bacteria</taxon>
        <taxon>Pseudomonadati</taxon>
        <taxon>Pseudomonadota</taxon>
        <taxon>Alphaproteobacteria</taxon>
        <taxon>Holosporales</taxon>
        <taxon>Holosporaceae</taxon>
        <taxon>Candidatus Bealeia</taxon>
    </lineage>
</organism>
<evidence type="ECO:0000256" key="5">
    <source>
        <dbReference type="ARBA" id="ARBA00022475"/>
    </source>
</evidence>
<protein>
    <recommendedName>
        <fullName evidence="4 14">Protoporphyrinogen IX oxidase</fullName>
        <shortName evidence="14">PPO</shortName>
        <ecNumber evidence="14 15">1.3.99.-</ecNumber>
    </recommendedName>
</protein>
<keyword evidence="8 14" id="KW-0479">Metal-binding</keyword>
<evidence type="ECO:0000256" key="13">
    <source>
        <dbReference type="ARBA" id="ARBA00048390"/>
    </source>
</evidence>
<evidence type="ECO:0000256" key="14">
    <source>
        <dbReference type="HAMAP-Rule" id="MF_02239"/>
    </source>
</evidence>
<dbReference type="PANTHER" id="PTHR40255:SF1">
    <property type="entry name" value="PROTOPORPHYRINOGEN IX OXIDASE"/>
    <property type="match status" value="1"/>
</dbReference>
<evidence type="ECO:0000256" key="3">
    <source>
        <dbReference type="ARBA" id="ARBA00006501"/>
    </source>
</evidence>
<evidence type="ECO:0000256" key="10">
    <source>
        <dbReference type="ARBA" id="ARBA00023002"/>
    </source>
</evidence>
<comment type="function">
    <text evidence="14 15">Catalyzes the oxidation of protoporphyrinogen IX to protoporphyrin IX.</text>
</comment>
<comment type="similarity">
    <text evidence="3 14 15">Belongs to the HemJ family.</text>
</comment>
<evidence type="ECO:0000256" key="7">
    <source>
        <dbReference type="ARBA" id="ARBA00022692"/>
    </source>
</evidence>
<evidence type="ECO:0000256" key="4">
    <source>
        <dbReference type="ARBA" id="ARBA00017504"/>
    </source>
</evidence>
<evidence type="ECO:0000256" key="8">
    <source>
        <dbReference type="ARBA" id="ARBA00022723"/>
    </source>
</evidence>
<dbReference type="EMBL" id="CP133270">
    <property type="protein sequence ID" value="WVX66325.1"/>
    <property type="molecule type" value="Genomic_DNA"/>
</dbReference>
<comment type="catalytic activity">
    <reaction evidence="13 14 15">
        <text>protoporphyrinogen IX + 3 A = protoporphyrin IX + 3 AH2</text>
        <dbReference type="Rhea" id="RHEA:62000"/>
        <dbReference type="ChEBI" id="CHEBI:13193"/>
        <dbReference type="ChEBI" id="CHEBI:17499"/>
        <dbReference type="ChEBI" id="CHEBI:57306"/>
        <dbReference type="ChEBI" id="CHEBI:57307"/>
    </reaction>
</comment>
<name>A0ABZ2C1Q8_9PROT</name>
<keyword evidence="12 14" id="KW-0472">Membrane</keyword>
<comment type="subunit">
    <text evidence="14">Homodimer.</text>
</comment>
<dbReference type="RefSeq" id="WP_331255206.1">
    <property type="nucleotide sequence ID" value="NZ_CP133270.1"/>
</dbReference>
<gene>
    <name evidence="16" type="ORF">Bealeia1_00501</name>
</gene>
<dbReference type="Proteomes" id="UP001330434">
    <property type="component" value="Chromosome"/>
</dbReference>
<dbReference type="HAMAP" id="MF_02239">
    <property type="entry name" value="HemJ"/>
    <property type="match status" value="1"/>
</dbReference>
<feature type="transmembrane region" description="Helical" evidence="14">
    <location>
        <begin position="90"/>
        <end position="108"/>
    </location>
</feature>
<keyword evidence="10 14" id="KW-0560">Oxidoreductase</keyword>
<feature type="binding site" description="axial binding residue" evidence="14">
    <location>
        <position position="94"/>
    </location>
    <ligand>
        <name>heme</name>
        <dbReference type="ChEBI" id="CHEBI:30413"/>
    </ligand>
    <ligandPart>
        <name>Fe</name>
        <dbReference type="ChEBI" id="CHEBI:18248"/>
    </ligandPart>
</feature>
<dbReference type="Pfam" id="PF03653">
    <property type="entry name" value="UPF0093"/>
    <property type="match status" value="1"/>
</dbReference>
<accession>A0ABZ2C1Q8</accession>
<keyword evidence="17" id="KW-1185">Reference proteome</keyword>
<keyword evidence="9 14" id="KW-1133">Transmembrane helix</keyword>